<keyword evidence="2" id="KW-1185">Reference proteome</keyword>
<organism evidence="2 3">
    <name type="scientific">Acrobeloides nanus</name>
    <dbReference type="NCBI Taxonomy" id="290746"/>
    <lineage>
        <taxon>Eukaryota</taxon>
        <taxon>Metazoa</taxon>
        <taxon>Ecdysozoa</taxon>
        <taxon>Nematoda</taxon>
        <taxon>Chromadorea</taxon>
        <taxon>Rhabditida</taxon>
        <taxon>Tylenchina</taxon>
        <taxon>Cephalobomorpha</taxon>
        <taxon>Cephaloboidea</taxon>
        <taxon>Cephalobidae</taxon>
        <taxon>Acrobeloides</taxon>
    </lineage>
</organism>
<dbReference type="AlphaFoldDB" id="A0A914CSK2"/>
<evidence type="ECO:0000313" key="2">
    <source>
        <dbReference type="Proteomes" id="UP000887540"/>
    </source>
</evidence>
<feature type="compositionally biased region" description="Polar residues" evidence="1">
    <location>
        <begin position="123"/>
        <end position="139"/>
    </location>
</feature>
<sequence length="241" mass="27565">MANIIGGYSPQYVHPGSLDGADIVEQGQVLSPKKSPNLPPVQTFFSDNTINNGSVAEGLTPTSYHYDQQSQISPKFNFSTTTYYGQESQLLNGNFDDYSSHGSNYSGIETIHLDDDNDFMNSMLPSTSQDQDASQNLKNVQVGKEEKKKGRGRPRKQIEVESPKHKKNTYMQNYHQKLVKNCEKNEELVNLYEQLIEILPAHIFNSLKARELYKRIEENKKWLQDDKNRRSSSKLLFPKKK</sequence>
<dbReference type="Proteomes" id="UP000887540">
    <property type="component" value="Unplaced"/>
</dbReference>
<reference evidence="3" key="1">
    <citation type="submission" date="2022-11" db="UniProtKB">
        <authorList>
            <consortium name="WormBaseParasite"/>
        </authorList>
    </citation>
    <scope>IDENTIFICATION</scope>
</reference>
<name>A0A914CSK2_9BILA</name>
<accession>A0A914CSK2</accession>
<feature type="region of interest" description="Disordered" evidence="1">
    <location>
        <begin position="123"/>
        <end position="163"/>
    </location>
</feature>
<evidence type="ECO:0000313" key="3">
    <source>
        <dbReference type="WBParaSite" id="ACRNAN_scaffold1351.g15083.t1"/>
    </source>
</evidence>
<protein>
    <submittedName>
        <fullName evidence="3">BHLH domain-containing protein</fullName>
    </submittedName>
</protein>
<proteinExistence type="predicted"/>
<dbReference type="WBParaSite" id="ACRNAN_scaffold1351.g15083.t1">
    <property type="protein sequence ID" value="ACRNAN_scaffold1351.g15083.t1"/>
    <property type="gene ID" value="ACRNAN_scaffold1351.g15083"/>
</dbReference>
<evidence type="ECO:0000256" key="1">
    <source>
        <dbReference type="SAM" id="MobiDB-lite"/>
    </source>
</evidence>